<dbReference type="SMART" id="SM00686">
    <property type="entry name" value="DM13"/>
    <property type="match status" value="1"/>
</dbReference>
<dbReference type="Proteomes" id="UP000568664">
    <property type="component" value="Unassembled WGS sequence"/>
</dbReference>
<dbReference type="EMBL" id="JABBXH010000010">
    <property type="protein sequence ID" value="NMP33571.1"/>
    <property type="molecule type" value="Genomic_DNA"/>
</dbReference>
<keyword evidence="4" id="KW-1185">Reference proteome</keyword>
<sequence>MNKVLYLVLAFTLTLTACGGGSGSKSTTVNEQPTEPPVFTGVFVDAAVSGLSFETNTQSGFTNELGEFTFQQGEAIRFSIGDIEFPQIVAAELITPLEIFTSQDVADIRVINMIRLLQSLDADGEPSNGIEIPAQAHDLAQGLMVDFSSDNLEAEVNEYLLDVALVHQSLIPAEQASFHFRQTLESIGYDLASGCESTHAKVGYSGDFQTIAHNVSGTARIIDDCTIEITNFSYDGQGPVVYFYGSLNQEFSGEDAYAMGSALHGTVYENANLLIKLPEGKTLNDINSLSVWCVEFSADFGNLTFSP</sequence>
<accession>A0A7Y0LH24</accession>
<name>A0A7Y0LH24_9GAMM</name>
<dbReference type="AlphaFoldDB" id="A0A7Y0LH24"/>
<evidence type="ECO:0000313" key="3">
    <source>
        <dbReference type="EMBL" id="NMP33571.1"/>
    </source>
</evidence>
<comment type="caution">
    <text evidence="3">The sequence shown here is derived from an EMBL/GenBank/DDBJ whole genome shotgun (WGS) entry which is preliminary data.</text>
</comment>
<organism evidence="3 4">
    <name type="scientific">Thalassotalea algicola</name>
    <dbReference type="NCBI Taxonomy" id="2716224"/>
    <lineage>
        <taxon>Bacteria</taxon>
        <taxon>Pseudomonadati</taxon>
        <taxon>Pseudomonadota</taxon>
        <taxon>Gammaproteobacteria</taxon>
        <taxon>Alteromonadales</taxon>
        <taxon>Colwelliaceae</taxon>
        <taxon>Thalassotalea</taxon>
    </lineage>
</organism>
<evidence type="ECO:0000259" key="2">
    <source>
        <dbReference type="PROSITE" id="PS51549"/>
    </source>
</evidence>
<dbReference type="PROSITE" id="PS51549">
    <property type="entry name" value="DM13"/>
    <property type="match status" value="1"/>
</dbReference>
<keyword evidence="1" id="KW-0732">Signal</keyword>
<dbReference type="PANTHER" id="PTHR47281">
    <property type="entry name" value="OS09G0557700 PROTEIN"/>
    <property type="match status" value="1"/>
</dbReference>
<dbReference type="Pfam" id="PF10517">
    <property type="entry name" value="DM13"/>
    <property type="match status" value="1"/>
</dbReference>
<dbReference type="RefSeq" id="WP_169076890.1">
    <property type="nucleotide sequence ID" value="NZ_JABBXH010000010.1"/>
</dbReference>
<dbReference type="InterPro" id="IPR045879">
    <property type="entry name" value="B561A"/>
</dbReference>
<dbReference type="InterPro" id="IPR019545">
    <property type="entry name" value="DM13_domain"/>
</dbReference>
<evidence type="ECO:0000313" key="4">
    <source>
        <dbReference type="Proteomes" id="UP000568664"/>
    </source>
</evidence>
<feature type="chain" id="PRO_5031397096" evidence="1">
    <location>
        <begin position="20"/>
        <end position="307"/>
    </location>
</feature>
<protein>
    <submittedName>
        <fullName evidence="3">DM13 domain-containing protein</fullName>
    </submittedName>
</protein>
<evidence type="ECO:0000256" key="1">
    <source>
        <dbReference type="SAM" id="SignalP"/>
    </source>
</evidence>
<reference evidence="3 4" key="1">
    <citation type="submission" date="2020-04" db="EMBL/GenBank/DDBJ databases">
        <title>Thalassotalea sp. M1531, isolated from the surface of marine red alga.</title>
        <authorList>
            <person name="Pang L."/>
            <person name="Lu D.-C."/>
        </authorList>
    </citation>
    <scope>NUCLEOTIDE SEQUENCE [LARGE SCALE GENOMIC DNA]</scope>
    <source>
        <strain evidence="3 4">M1531</strain>
    </source>
</reference>
<dbReference type="PANTHER" id="PTHR47281:SF1">
    <property type="entry name" value="OS09G0557700 PROTEIN"/>
    <property type="match status" value="1"/>
</dbReference>
<feature type="signal peptide" evidence="1">
    <location>
        <begin position="1"/>
        <end position="19"/>
    </location>
</feature>
<feature type="domain" description="DM13" evidence="2">
    <location>
        <begin position="202"/>
        <end position="306"/>
    </location>
</feature>
<dbReference type="PROSITE" id="PS51257">
    <property type="entry name" value="PROKAR_LIPOPROTEIN"/>
    <property type="match status" value="1"/>
</dbReference>
<gene>
    <name evidence="3" type="ORF">HII17_18645</name>
</gene>
<proteinExistence type="predicted"/>